<evidence type="ECO:0000313" key="2">
    <source>
        <dbReference type="EMBL" id="KAJ7349295.1"/>
    </source>
</evidence>
<gene>
    <name evidence="2" type="ORF">DFH08DRAFT_141065</name>
</gene>
<reference evidence="2" key="1">
    <citation type="submission" date="2023-03" db="EMBL/GenBank/DDBJ databases">
        <title>Massive genome expansion in bonnet fungi (Mycena s.s.) driven by repeated elements and novel gene families across ecological guilds.</title>
        <authorList>
            <consortium name="Lawrence Berkeley National Laboratory"/>
            <person name="Harder C.B."/>
            <person name="Miyauchi S."/>
            <person name="Viragh M."/>
            <person name="Kuo A."/>
            <person name="Thoen E."/>
            <person name="Andreopoulos B."/>
            <person name="Lu D."/>
            <person name="Skrede I."/>
            <person name="Drula E."/>
            <person name="Henrissat B."/>
            <person name="Morin E."/>
            <person name="Kohler A."/>
            <person name="Barry K."/>
            <person name="LaButti K."/>
            <person name="Morin E."/>
            <person name="Salamov A."/>
            <person name="Lipzen A."/>
            <person name="Mereny Z."/>
            <person name="Hegedus B."/>
            <person name="Baldrian P."/>
            <person name="Stursova M."/>
            <person name="Weitz H."/>
            <person name="Taylor A."/>
            <person name="Grigoriev I.V."/>
            <person name="Nagy L.G."/>
            <person name="Martin F."/>
            <person name="Kauserud H."/>
        </authorList>
    </citation>
    <scope>NUCLEOTIDE SEQUENCE</scope>
    <source>
        <strain evidence="2">CBHHK002</strain>
    </source>
</reference>
<proteinExistence type="predicted"/>
<name>A0AAD7A5B4_9AGAR</name>
<evidence type="ECO:0000313" key="3">
    <source>
        <dbReference type="Proteomes" id="UP001218218"/>
    </source>
</evidence>
<dbReference type="PANTHER" id="PTHR36448">
    <property type="entry name" value="BLR7373 PROTEIN"/>
    <property type="match status" value="1"/>
</dbReference>
<sequence>MSEPKTYKLEATELIPNSPYLLVHYPGFFLSDGQAVDAAAVYDVFARNGWETQWIFRYGPIQRSHYHSQTHECMAVLSGTATIRFGVSDMDEGSTYATRRGQGGLELHAKSGDVFVIPAGVSHKTYETSPPADLELLTPGEGRGIAGIDVRQVLERVQLSGFTMMGAYPQGGVWDFATGGEHAGNYEAVWSVPKPDRDPVMGKGGVCGLWV</sequence>
<evidence type="ECO:0000259" key="1">
    <source>
        <dbReference type="Pfam" id="PF00190"/>
    </source>
</evidence>
<dbReference type="Gene3D" id="2.60.120.10">
    <property type="entry name" value="Jelly Rolls"/>
    <property type="match status" value="1"/>
</dbReference>
<dbReference type="EMBL" id="JARIHO010000016">
    <property type="protein sequence ID" value="KAJ7349295.1"/>
    <property type="molecule type" value="Genomic_DNA"/>
</dbReference>
<dbReference type="InterPro" id="IPR047121">
    <property type="entry name" value="YjiB-like"/>
</dbReference>
<dbReference type="Proteomes" id="UP001218218">
    <property type="component" value="Unassembled WGS sequence"/>
</dbReference>
<comment type="caution">
    <text evidence="2">The sequence shown here is derived from an EMBL/GenBank/DDBJ whole genome shotgun (WGS) entry which is preliminary data.</text>
</comment>
<dbReference type="Pfam" id="PF00190">
    <property type="entry name" value="Cupin_1"/>
    <property type="match status" value="1"/>
</dbReference>
<dbReference type="SUPFAM" id="SSF51182">
    <property type="entry name" value="RmlC-like cupins"/>
    <property type="match status" value="1"/>
</dbReference>
<dbReference type="AlphaFoldDB" id="A0AAD7A5B4"/>
<dbReference type="InterPro" id="IPR011051">
    <property type="entry name" value="RmlC_Cupin_sf"/>
</dbReference>
<accession>A0AAD7A5B4</accession>
<feature type="domain" description="Cupin type-1" evidence="1">
    <location>
        <begin position="65"/>
        <end position="126"/>
    </location>
</feature>
<dbReference type="PANTHER" id="PTHR36448:SF3">
    <property type="entry name" value="CUPIN TYPE-2 DOMAIN-CONTAINING PROTEIN"/>
    <property type="match status" value="1"/>
</dbReference>
<protein>
    <recommendedName>
        <fullName evidence="1">Cupin type-1 domain-containing protein</fullName>
    </recommendedName>
</protein>
<keyword evidence="3" id="KW-1185">Reference proteome</keyword>
<dbReference type="CDD" id="cd02219">
    <property type="entry name" value="cupin_YjlB-like"/>
    <property type="match status" value="1"/>
</dbReference>
<dbReference type="InterPro" id="IPR014710">
    <property type="entry name" value="RmlC-like_jellyroll"/>
</dbReference>
<dbReference type="InterPro" id="IPR006045">
    <property type="entry name" value="Cupin_1"/>
</dbReference>
<organism evidence="2 3">
    <name type="scientific">Mycena albidolilacea</name>
    <dbReference type="NCBI Taxonomy" id="1033008"/>
    <lineage>
        <taxon>Eukaryota</taxon>
        <taxon>Fungi</taxon>
        <taxon>Dikarya</taxon>
        <taxon>Basidiomycota</taxon>
        <taxon>Agaricomycotina</taxon>
        <taxon>Agaricomycetes</taxon>
        <taxon>Agaricomycetidae</taxon>
        <taxon>Agaricales</taxon>
        <taxon>Marasmiineae</taxon>
        <taxon>Mycenaceae</taxon>
        <taxon>Mycena</taxon>
    </lineage>
</organism>